<evidence type="ECO:0000256" key="1">
    <source>
        <dbReference type="SAM" id="MobiDB-lite"/>
    </source>
</evidence>
<protein>
    <recommendedName>
        <fullName evidence="4">Endonuclease/exonuclease/phosphatase domain-containing protein</fullName>
    </recommendedName>
</protein>
<name>A0AAD6JWR9_9ROSI</name>
<gene>
    <name evidence="2" type="ORF">OIU84_005756</name>
</gene>
<dbReference type="EMBL" id="JAPFFJ010000013">
    <property type="protein sequence ID" value="KAJ6412771.1"/>
    <property type="molecule type" value="Genomic_DNA"/>
</dbReference>
<evidence type="ECO:0000313" key="2">
    <source>
        <dbReference type="EMBL" id="KAJ6412771.1"/>
    </source>
</evidence>
<evidence type="ECO:0008006" key="4">
    <source>
        <dbReference type="Google" id="ProtNLM"/>
    </source>
</evidence>
<feature type="region of interest" description="Disordered" evidence="1">
    <location>
        <begin position="217"/>
        <end position="237"/>
    </location>
</feature>
<dbReference type="Proteomes" id="UP001162972">
    <property type="component" value="Chromosome 5"/>
</dbReference>
<dbReference type="AlphaFoldDB" id="A0AAD6JWR9"/>
<accession>A0AAD6JWR9</accession>
<comment type="caution">
    <text evidence="2">The sequence shown here is derived from an EMBL/GenBank/DDBJ whole genome shotgun (WGS) entry which is preliminary data.</text>
</comment>
<organism evidence="2 3">
    <name type="scientific">Salix udensis</name>
    <dbReference type="NCBI Taxonomy" id="889485"/>
    <lineage>
        <taxon>Eukaryota</taxon>
        <taxon>Viridiplantae</taxon>
        <taxon>Streptophyta</taxon>
        <taxon>Embryophyta</taxon>
        <taxon>Tracheophyta</taxon>
        <taxon>Spermatophyta</taxon>
        <taxon>Magnoliopsida</taxon>
        <taxon>eudicotyledons</taxon>
        <taxon>Gunneridae</taxon>
        <taxon>Pentapetalae</taxon>
        <taxon>rosids</taxon>
        <taxon>fabids</taxon>
        <taxon>Malpighiales</taxon>
        <taxon>Salicaceae</taxon>
        <taxon>Saliceae</taxon>
        <taxon>Salix</taxon>
    </lineage>
</organism>
<feature type="region of interest" description="Disordered" evidence="1">
    <location>
        <begin position="84"/>
        <end position="103"/>
    </location>
</feature>
<sequence length="237" mass="27111">MAPLFGVSFVYGMNSPIDRRDLWNYLSSQKLVNNSTPWGILGDFNAITSSRDRSGGDQRWYSHMDEYPSCITQTELIQIPRSGENNFRSQSHCPDVSSSSSSAKGKVSNFLNLWTQQEGYEEAIRAAWAVDVYGNPIIQRHLDMNPGDQDIRGSEREACYLYNKLNSDAESFFKQRSRVQWLKLGDKNTTFFHRSLLHRRARNHIHSFTSEVGEVVREPNSNGRNGSQLLPIPFNRS</sequence>
<feature type="compositionally biased region" description="Polar residues" evidence="1">
    <location>
        <begin position="219"/>
        <end position="228"/>
    </location>
</feature>
<evidence type="ECO:0000313" key="3">
    <source>
        <dbReference type="Proteomes" id="UP001162972"/>
    </source>
</evidence>
<reference evidence="2 3" key="1">
    <citation type="journal article" date="2023" name="Int. J. Mol. Sci.">
        <title>De Novo Assembly and Annotation of 11 Diverse Shrub Willow (Salix) Genomes Reveals Novel Gene Organization in Sex-Linked Regions.</title>
        <authorList>
            <person name="Hyden B."/>
            <person name="Feng K."/>
            <person name="Yates T.B."/>
            <person name="Jawdy S."/>
            <person name="Cereghino C."/>
            <person name="Smart L.B."/>
            <person name="Muchero W."/>
        </authorList>
    </citation>
    <scope>NUCLEOTIDE SEQUENCE [LARGE SCALE GENOMIC DNA]</scope>
    <source>
        <tissue evidence="2">Shoot tip</tissue>
    </source>
</reference>
<proteinExistence type="predicted"/>
<keyword evidence="3" id="KW-1185">Reference proteome</keyword>